<accession>A0A3M2LAI5</accession>
<protein>
    <recommendedName>
        <fullName evidence="4">Ig-like domain repeat protein</fullName>
    </recommendedName>
</protein>
<dbReference type="Proteomes" id="UP000279275">
    <property type="component" value="Unassembled WGS sequence"/>
</dbReference>
<evidence type="ECO:0000313" key="2">
    <source>
        <dbReference type="EMBL" id="RMI32955.1"/>
    </source>
</evidence>
<comment type="caution">
    <text evidence="2">The sequence shown here is derived from an EMBL/GenBank/DDBJ whole genome shotgun (WGS) entry which is preliminary data.</text>
</comment>
<organism evidence="2 3">
    <name type="scientific">Nocardia stercoris</name>
    <dbReference type="NCBI Taxonomy" id="2483361"/>
    <lineage>
        <taxon>Bacteria</taxon>
        <taxon>Bacillati</taxon>
        <taxon>Actinomycetota</taxon>
        <taxon>Actinomycetes</taxon>
        <taxon>Mycobacteriales</taxon>
        <taxon>Nocardiaceae</taxon>
        <taxon>Nocardia</taxon>
    </lineage>
</organism>
<feature type="region of interest" description="Disordered" evidence="1">
    <location>
        <begin position="118"/>
        <end position="140"/>
    </location>
</feature>
<dbReference type="EMBL" id="RFFH01000004">
    <property type="protein sequence ID" value="RMI32955.1"/>
    <property type="molecule type" value="Genomic_DNA"/>
</dbReference>
<dbReference type="RefSeq" id="WP_122188340.1">
    <property type="nucleotide sequence ID" value="NZ_RFFH01000004.1"/>
</dbReference>
<name>A0A3M2LAI5_9NOCA</name>
<evidence type="ECO:0000313" key="3">
    <source>
        <dbReference type="Proteomes" id="UP000279275"/>
    </source>
</evidence>
<keyword evidence="3" id="KW-1185">Reference proteome</keyword>
<dbReference type="AlphaFoldDB" id="A0A3M2LAI5"/>
<evidence type="ECO:0000256" key="1">
    <source>
        <dbReference type="SAM" id="MobiDB-lite"/>
    </source>
</evidence>
<reference evidence="2 3" key="1">
    <citation type="submission" date="2018-10" db="EMBL/GenBank/DDBJ databases">
        <title>Isolation from cow dung.</title>
        <authorList>
            <person name="Ling L."/>
        </authorList>
    </citation>
    <scope>NUCLEOTIDE SEQUENCE [LARGE SCALE GENOMIC DNA]</scope>
    <source>
        <strain evidence="2 3">NEAU-LL90</strain>
    </source>
</reference>
<evidence type="ECO:0008006" key="4">
    <source>
        <dbReference type="Google" id="ProtNLM"/>
    </source>
</evidence>
<gene>
    <name evidence="2" type="ORF">EBN03_13700</name>
</gene>
<sequence>MRLAARTGLGLTTFGVLGAVAALTAPSASAVVLGIAVMPSSSKSCVNTPFTVQVDVDPITSLIPVTLSVDGTQVDQKTPGILATSVTFTWTPATAGTHTLVGAQLLTSKQTTVTVDPCTPVTPPGGTGSATSLIPSGSAF</sequence>
<dbReference type="OrthoDB" id="4564836at2"/>
<feature type="compositionally biased region" description="Polar residues" evidence="1">
    <location>
        <begin position="129"/>
        <end position="140"/>
    </location>
</feature>
<proteinExistence type="predicted"/>